<dbReference type="GO" id="GO:0005886">
    <property type="term" value="C:plasma membrane"/>
    <property type="evidence" value="ECO:0007669"/>
    <property type="project" value="TreeGrafter"/>
</dbReference>
<feature type="transmembrane region" description="Helical" evidence="6">
    <location>
        <begin position="165"/>
        <end position="181"/>
    </location>
</feature>
<feature type="transmembrane region" description="Helical" evidence="6">
    <location>
        <begin position="321"/>
        <end position="339"/>
    </location>
</feature>
<evidence type="ECO:0000256" key="6">
    <source>
        <dbReference type="SAM" id="Phobius"/>
    </source>
</evidence>
<protein>
    <submittedName>
        <fullName evidence="7">Rod shape-determining protein RodA</fullName>
    </submittedName>
</protein>
<evidence type="ECO:0000256" key="1">
    <source>
        <dbReference type="ARBA" id="ARBA00004141"/>
    </source>
</evidence>
<dbReference type="GO" id="GO:0015648">
    <property type="term" value="F:lipid-linked peptidoglycan transporter activity"/>
    <property type="evidence" value="ECO:0007669"/>
    <property type="project" value="TreeGrafter"/>
</dbReference>
<proteinExistence type="predicted"/>
<feature type="transmembrane region" description="Helical" evidence="6">
    <location>
        <begin position="113"/>
        <end position="130"/>
    </location>
</feature>
<dbReference type="GO" id="GO:0008360">
    <property type="term" value="P:regulation of cell shape"/>
    <property type="evidence" value="ECO:0007669"/>
    <property type="project" value="UniProtKB-KW"/>
</dbReference>
<dbReference type="RefSeq" id="WP_138086531.1">
    <property type="nucleotide sequence ID" value="NZ_VAUV01000008.1"/>
</dbReference>
<keyword evidence="3" id="KW-0133">Cell shape</keyword>
<dbReference type="PANTHER" id="PTHR30474:SF1">
    <property type="entry name" value="PEPTIDOGLYCAN GLYCOSYLTRANSFERASE MRDB"/>
    <property type="match status" value="1"/>
</dbReference>
<gene>
    <name evidence="7" type="ORF">FEM03_12155</name>
</gene>
<dbReference type="Proteomes" id="UP000306196">
    <property type="component" value="Unassembled WGS sequence"/>
</dbReference>
<evidence type="ECO:0000256" key="4">
    <source>
        <dbReference type="ARBA" id="ARBA00022989"/>
    </source>
</evidence>
<name>A0A5R8KER4_9BACT</name>
<feature type="transmembrane region" description="Helical" evidence="6">
    <location>
        <begin position="359"/>
        <end position="378"/>
    </location>
</feature>
<dbReference type="OrthoDB" id="9812661at2"/>
<feature type="transmembrane region" description="Helical" evidence="6">
    <location>
        <begin position="12"/>
        <end position="31"/>
    </location>
</feature>
<evidence type="ECO:0000256" key="3">
    <source>
        <dbReference type="ARBA" id="ARBA00022960"/>
    </source>
</evidence>
<comment type="subcellular location">
    <subcellularLocation>
        <location evidence="1">Membrane</location>
        <topology evidence="1">Multi-pass membrane protein</topology>
    </subcellularLocation>
</comment>
<keyword evidence="4 6" id="KW-1133">Transmembrane helix</keyword>
<dbReference type="PANTHER" id="PTHR30474">
    <property type="entry name" value="CELL CYCLE PROTEIN"/>
    <property type="match status" value="1"/>
</dbReference>
<evidence type="ECO:0000313" key="8">
    <source>
        <dbReference type="Proteomes" id="UP000306196"/>
    </source>
</evidence>
<dbReference type="AlphaFoldDB" id="A0A5R8KER4"/>
<keyword evidence="5 6" id="KW-0472">Membrane</keyword>
<feature type="transmembrane region" description="Helical" evidence="6">
    <location>
        <begin position="142"/>
        <end position="159"/>
    </location>
</feature>
<feature type="transmembrane region" description="Helical" evidence="6">
    <location>
        <begin position="188"/>
        <end position="207"/>
    </location>
</feature>
<dbReference type="GO" id="GO:0051301">
    <property type="term" value="P:cell division"/>
    <property type="evidence" value="ECO:0007669"/>
    <property type="project" value="InterPro"/>
</dbReference>
<dbReference type="EMBL" id="VAUV01000008">
    <property type="protein sequence ID" value="TLD70475.1"/>
    <property type="molecule type" value="Genomic_DNA"/>
</dbReference>
<dbReference type="InterPro" id="IPR001182">
    <property type="entry name" value="FtsW/RodA"/>
</dbReference>
<feature type="transmembrane region" description="Helical" evidence="6">
    <location>
        <begin position="294"/>
        <end position="314"/>
    </location>
</feature>
<accession>A0A5R8KER4</accession>
<dbReference type="GO" id="GO:0032153">
    <property type="term" value="C:cell division site"/>
    <property type="evidence" value="ECO:0007669"/>
    <property type="project" value="TreeGrafter"/>
</dbReference>
<dbReference type="Pfam" id="PF01098">
    <property type="entry name" value="FTSW_RODA_SPOVE"/>
    <property type="match status" value="1"/>
</dbReference>
<reference evidence="7 8" key="1">
    <citation type="submission" date="2019-05" db="EMBL/GenBank/DDBJ databases">
        <title>Verrucobacter flavum gen. nov., sp. nov. a new member of the family Verrucomicrobiaceae.</title>
        <authorList>
            <person name="Szuroczki S."/>
            <person name="Abbaszade G."/>
            <person name="Szabo A."/>
            <person name="Felfoldi T."/>
            <person name="Schumann P."/>
            <person name="Boka K."/>
            <person name="Keki Z."/>
            <person name="Toumi M."/>
            <person name="Toth E."/>
        </authorList>
    </citation>
    <scope>NUCLEOTIDE SEQUENCE [LARGE SCALE GENOMIC DNA]</scope>
    <source>
        <strain evidence="7 8">MG-N-17</strain>
    </source>
</reference>
<evidence type="ECO:0000256" key="5">
    <source>
        <dbReference type="ARBA" id="ARBA00023136"/>
    </source>
</evidence>
<feature type="transmembrane region" description="Helical" evidence="6">
    <location>
        <begin position="75"/>
        <end position="93"/>
    </location>
</feature>
<organism evidence="7 8">
    <name type="scientific">Phragmitibacter flavus</name>
    <dbReference type="NCBI Taxonomy" id="2576071"/>
    <lineage>
        <taxon>Bacteria</taxon>
        <taxon>Pseudomonadati</taxon>
        <taxon>Verrucomicrobiota</taxon>
        <taxon>Verrucomicrobiia</taxon>
        <taxon>Verrucomicrobiales</taxon>
        <taxon>Verrucomicrobiaceae</taxon>
        <taxon>Phragmitibacter</taxon>
    </lineage>
</organism>
<sequence>MTPLFRKFLGINWLLFANMILLLVWGVWAIYNASSFRDGAALASKWRDQVQWGAVGMVVFFGAALIDYKWIRWGAGLMYIAGIAGLVAVKLFGIDLKGSKSVIDLGPVSIQPSQMAIVATIAVLAVILGDMHRITPWFRYHWLRLGVCGILAAVPMAMVLKEPDLGSAAVYGPVVVAMLLVGSIPFRYLITLFLVVMCVLPLAYFFGLKPYQKKRVEVFTDMLMNKKVDVQGDAWMADKVQIAVGSAGFDGKGPLSVKVLDQRSVHRTFFSETEAINDFIYAVIVEEFGFRGGMFQIAFTAMMLLQCVFVAFYARDQLGRLLAVGVTAMMFAHAMQNMGMNVLMMPITGLPLPFTSYGGTFLVVCLFLMGLTQSVWIHRNVSPVSNKRPGDQDEEVAY</sequence>
<evidence type="ECO:0000313" key="7">
    <source>
        <dbReference type="EMBL" id="TLD70475.1"/>
    </source>
</evidence>
<keyword evidence="2 6" id="KW-0812">Transmembrane</keyword>
<comment type="caution">
    <text evidence="7">The sequence shown here is derived from an EMBL/GenBank/DDBJ whole genome shotgun (WGS) entry which is preliminary data.</text>
</comment>
<feature type="transmembrane region" description="Helical" evidence="6">
    <location>
        <begin position="51"/>
        <end position="68"/>
    </location>
</feature>
<keyword evidence="8" id="KW-1185">Reference proteome</keyword>
<evidence type="ECO:0000256" key="2">
    <source>
        <dbReference type="ARBA" id="ARBA00022692"/>
    </source>
</evidence>